<evidence type="ECO:0000256" key="1">
    <source>
        <dbReference type="SAM" id="MobiDB-lite"/>
    </source>
</evidence>
<feature type="compositionally biased region" description="Polar residues" evidence="1">
    <location>
        <begin position="53"/>
        <end position="71"/>
    </location>
</feature>
<feature type="compositionally biased region" description="Low complexity" evidence="1">
    <location>
        <begin position="98"/>
        <end position="134"/>
    </location>
</feature>
<reference evidence="2 3" key="1">
    <citation type="submission" date="2017-03" db="EMBL/GenBank/DDBJ databases">
        <title>Widespread Adenine N6-methylation of Active Genes in Fungi.</title>
        <authorList>
            <consortium name="DOE Joint Genome Institute"/>
            <person name="Mondo S.J."/>
            <person name="Dannebaum R.O."/>
            <person name="Kuo R.C."/>
            <person name="Louie K.B."/>
            <person name="Bewick A.J."/>
            <person name="Labutti K."/>
            <person name="Haridas S."/>
            <person name="Kuo A."/>
            <person name="Salamov A."/>
            <person name="Ahrendt S.R."/>
            <person name="Lau R."/>
            <person name="Bowen B.P."/>
            <person name="Lipzen A."/>
            <person name="Sullivan W."/>
            <person name="Andreopoulos W.B."/>
            <person name="Clum A."/>
            <person name="Lindquist E."/>
            <person name="Daum C."/>
            <person name="Northen T.R."/>
            <person name="Ramamoorthy G."/>
            <person name="Schmitz R.J."/>
            <person name="Gryganskyi A."/>
            <person name="Culley D."/>
            <person name="Magnuson J."/>
            <person name="James T.Y."/>
            <person name="O'Malley M.A."/>
            <person name="Stajich J.E."/>
            <person name="Spatafora J.W."/>
            <person name="Visel A."/>
            <person name="Grigoriev I.V."/>
        </authorList>
    </citation>
    <scope>NUCLEOTIDE SEQUENCE [LARGE SCALE GENOMIC DNA]</scope>
    <source>
        <strain evidence="2 3">NRRL Y-17943</strain>
    </source>
</reference>
<name>A0A1Y1UMZ2_9TREE</name>
<dbReference type="EMBL" id="NBSH01000003">
    <property type="protein sequence ID" value="ORX39421.1"/>
    <property type="molecule type" value="Genomic_DNA"/>
</dbReference>
<evidence type="ECO:0000313" key="3">
    <source>
        <dbReference type="Proteomes" id="UP000193218"/>
    </source>
</evidence>
<feature type="region of interest" description="Disordered" evidence="1">
    <location>
        <begin position="1"/>
        <end position="226"/>
    </location>
</feature>
<protein>
    <submittedName>
        <fullName evidence="2">Uncharacterized protein</fullName>
    </submittedName>
</protein>
<proteinExistence type="predicted"/>
<dbReference type="AlphaFoldDB" id="A0A1Y1UMZ2"/>
<dbReference type="RefSeq" id="XP_021873284.1">
    <property type="nucleotide sequence ID" value="XM_022019057.1"/>
</dbReference>
<gene>
    <name evidence="2" type="ORF">BD324DRAFT_679885</name>
</gene>
<dbReference type="InParanoid" id="A0A1Y1UMZ2"/>
<feature type="compositionally biased region" description="Basic and acidic residues" evidence="1">
    <location>
        <begin position="201"/>
        <end position="214"/>
    </location>
</feature>
<dbReference type="Proteomes" id="UP000193218">
    <property type="component" value="Unassembled WGS sequence"/>
</dbReference>
<feature type="compositionally biased region" description="Low complexity" evidence="1">
    <location>
        <begin position="152"/>
        <end position="173"/>
    </location>
</feature>
<feature type="compositionally biased region" description="Pro residues" evidence="1">
    <location>
        <begin position="41"/>
        <end position="50"/>
    </location>
</feature>
<dbReference type="GeneID" id="33560866"/>
<sequence length="409" mass="44696">MSSQVKNEPSTPPRRIMGPPPTPISSGSSAKNPIRIKSELPSPPPTPPPSSSLRASQTGPQRATPSRSYSRLASLGPVRRETSISRSRPVTVYHRRPSASPRASRAPSRTVSQEPSALRSGSSSSTVGPESCTSLLLYTQRSPRQGYRASRTRTPASPVPSSRRTARPRSPSSFTLRGASVASTAIESIDLEPELPPNRTYGRDVQTRERRPRDPPPAPAQPSVVIPPALRDTKTEITALLADIQAEHPEREAGQAEILSDLLQASLGEDGSPRVDLMKALQAELDYDACATISNLNSLFTLLEFIVTLVVTNLPAESSKGKNSSGKDAAFMSELHRDIDSLSGNLTRRASRQEASKVLRKLSILSTRKMDERLAELQVSWPKLDIDHLEVWFDRFKSLSEAILNEVHW</sequence>
<accession>A0A1Y1UMZ2</accession>
<organism evidence="2 3">
    <name type="scientific">Kockovaella imperatae</name>
    <dbReference type="NCBI Taxonomy" id="4999"/>
    <lineage>
        <taxon>Eukaryota</taxon>
        <taxon>Fungi</taxon>
        <taxon>Dikarya</taxon>
        <taxon>Basidiomycota</taxon>
        <taxon>Agaricomycotina</taxon>
        <taxon>Tremellomycetes</taxon>
        <taxon>Tremellales</taxon>
        <taxon>Cuniculitremaceae</taxon>
        <taxon>Kockovaella</taxon>
    </lineage>
</organism>
<evidence type="ECO:0000313" key="2">
    <source>
        <dbReference type="EMBL" id="ORX39421.1"/>
    </source>
</evidence>
<keyword evidence="3" id="KW-1185">Reference proteome</keyword>
<comment type="caution">
    <text evidence="2">The sequence shown here is derived from an EMBL/GenBank/DDBJ whole genome shotgun (WGS) entry which is preliminary data.</text>
</comment>